<name>A0ACC3SEU2_9PEZI</name>
<dbReference type="EMBL" id="JAMKPW020000016">
    <property type="protein sequence ID" value="KAK8210145.1"/>
    <property type="molecule type" value="Genomic_DNA"/>
</dbReference>
<comment type="caution">
    <text evidence="1">The sequence shown here is derived from an EMBL/GenBank/DDBJ whole genome shotgun (WGS) entry which is preliminary data.</text>
</comment>
<organism evidence="1 2">
    <name type="scientific">Zalaria obscura</name>
    <dbReference type="NCBI Taxonomy" id="2024903"/>
    <lineage>
        <taxon>Eukaryota</taxon>
        <taxon>Fungi</taxon>
        <taxon>Dikarya</taxon>
        <taxon>Ascomycota</taxon>
        <taxon>Pezizomycotina</taxon>
        <taxon>Dothideomycetes</taxon>
        <taxon>Dothideomycetidae</taxon>
        <taxon>Dothideales</taxon>
        <taxon>Zalariaceae</taxon>
        <taxon>Zalaria</taxon>
    </lineage>
</organism>
<evidence type="ECO:0000313" key="2">
    <source>
        <dbReference type="Proteomes" id="UP001320706"/>
    </source>
</evidence>
<dbReference type="Proteomes" id="UP001320706">
    <property type="component" value="Unassembled WGS sequence"/>
</dbReference>
<protein>
    <submittedName>
        <fullName evidence="1">Uncharacterized protein</fullName>
    </submittedName>
</protein>
<keyword evidence="2" id="KW-1185">Reference proteome</keyword>
<accession>A0ACC3SEU2</accession>
<evidence type="ECO:0000313" key="1">
    <source>
        <dbReference type="EMBL" id="KAK8210145.1"/>
    </source>
</evidence>
<gene>
    <name evidence="1" type="ORF">M8818_003632</name>
</gene>
<sequence>MAEQTLNIPQLIAVVLVGFLAIRWFLSPASPNQNASSRNAGRQVNPAHVEQIAQMFPQLDRRAIVWDLLRNGGSLQATTERLLSGRSLDTRQPPTSFQPPIPLSTAPTASTSTTPKPSAAHPDLITRYNLSSKITTPPSTPGASDVTSSSVESKPGWSANRNERAEILKRRREEMVLAARRKMEEKDRKAQSAA</sequence>
<proteinExistence type="predicted"/>
<reference evidence="1" key="1">
    <citation type="submission" date="2024-02" db="EMBL/GenBank/DDBJ databases">
        <title>Metagenome Assembled Genome of Zalaria obscura JY119.</title>
        <authorList>
            <person name="Vighnesh L."/>
            <person name="Jagadeeshwari U."/>
            <person name="Venkata Ramana C."/>
            <person name="Sasikala C."/>
        </authorList>
    </citation>
    <scope>NUCLEOTIDE SEQUENCE</scope>
    <source>
        <strain evidence="1">JY119</strain>
    </source>
</reference>